<organism evidence="2 3">
    <name type="scientific">Physocladia obscura</name>
    <dbReference type="NCBI Taxonomy" id="109957"/>
    <lineage>
        <taxon>Eukaryota</taxon>
        <taxon>Fungi</taxon>
        <taxon>Fungi incertae sedis</taxon>
        <taxon>Chytridiomycota</taxon>
        <taxon>Chytridiomycota incertae sedis</taxon>
        <taxon>Chytridiomycetes</taxon>
        <taxon>Chytridiales</taxon>
        <taxon>Chytriomycetaceae</taxon>
        <taxon>Physocladia</taxon>
    </lineage>
</organism>
<evidence type="ECO:0000256" key="1">
    <source>
        <dbReference type="SAM" id="MobiDB-lite"/>
    </source>
</evidence>
<feature type="region of interest" description="Disordered" evidence="1">
    <location>
        <begin position="1"/>
        <end position="24"/>
    </location>
</feature>
<sequence length="1103" mass="125295">MLSLASNTSHEFDSSTSRVRSHSTSAIATNGTNWNYRAYVPTVPCANKIVQLKWDQHVQKTHREKLERVASTEVKITSPVTYPSLTGRSKKQRDIKDNAKRVDAENKILLDRIKRQVAAVQPKKTRSKSAQPDSVLRKNGLNGPYKRDLNNETEKGNMLFLQRIEASSPFYNSNSFKKDRIATLKHLQNISRFPARYLQELENYGSLKSIIKSKRELSKSRDTNIEDYNCDNPPKHMKKPYLIKRSNDGILIPPKYSPKVPLIPRVAKITPKCNTFDLKTDKNSKEPRNSIVIVPRVALIAQQKQKERREKEAMMSQKTCSSHKDLTHIYSAKATSFEFENEFPGDEELFIPNGYWQLTPFGTSLTEVSDETRKENKFANKFTTVDENALAKSIISGSAISSFVVLKETKLRNFCMSFGIEFQWIDISFNIQNVNSRAIQKVQRWCLNESLQDSIAFNQIAFFDCTKYGDQELPTKIDASVFEQLLQQAKFISLQNFNVSGLDSAESLMKKWYVLDENWIPGQWVLKSFNNSSTDWSNENIVLQKIMKDIAIQLGRRGILEPASVQRFVQSRFQEEILVGIVKQSRKGDWFKSLLCATYKDITSSLSKEDSRLISKLQEYLYNSVPKENQFEDGILAVAENMPETNKLNQEIVRHLNFFKSRAKDHCLREHLIEKLVGYMNRNENFTLPPLLVFAESGMGKTSVIGKSLQRLVKNFELQPQNIRQNMNSSQQPTGNKKTSNCSSNSLNSNCTSAGGAFGTLDTVTMNCVIVARVAGLTEDSSTSYNLMKSITDQICSAYSIKRSNSTEVLIGIFSEVLKVATAEKPLIIIVSKIENIFQHSTTGSMYPNISWLLDDIPPFVRIVLSSSDHQTINFISERIKLRAPSVLSAQSKNVPLPSDQELKNVHESFFLKIGQLIHPVLKSSIKRLSDVQGRRLQSSQLEAIKSAFLTCESVNGVIPIRMLKLIHNLSKDWTSWDLVDSFCFPKTVSQALTNLLEKLEEIHGEEKVKLLFSLLVSSKDGLTQSELSDLFKMSSTYENWNERKIRELPNSLLLQKNWKELEILFSDIEFLTGILHTKGVLVTCCDLNEIIAAYASEKCALI</sequence>
<evidence type="ECO:0000313" key="2">
    <source>
        <dbReference type="EMBL" id="KAJ3125264.1"/>
    </source>
</evidence>
<protein>
    <submittedName>
        <fullName evidence="2">Uncharacterized protein</fullName>
    </submittedName>
</protein>
<feature type="region of interest" description="Disordered" evidence="1">
    <location>
        <begin position="119"/>
        <end position="149"/>
    </location>
</feature>
<name>A0AAD5T3A9_9FUNG</name>
<gene>
    <name evidence="2" type="ORF">HK100_010901</name>
</gene>
<evidence type="ECO:0000313" key="3">
    <source>
        <dbReference type="Proteomes" id="UP001211907"/>
    </source>
</evidence>
<feature type="compositionally biased region" description="Low complexity" evidence="1">
    <location>
        <begin position="14"/>
        <end position="24"/>
    </location>
</feature>
<dbReference type="Proteomes" id="UP001211907">
    <property type="component" value="Unassembled WGS sequence"/>
</dbReference>
<keyword evidence="3" id="KW-1185">Reference proteome</keyword>
<proteinExistence type="predicted"/>
<feature type="compositionally biased region" description="Polar residues" evidence="1">
    <location>
        <begin position="724"/>
        <end position="735"/>
    </location>
</feature>
<dbReference type="AlphaFoldDB" id="A0AAD5T3A9"/>
<reference evidence="2" key="1">
    <citation type="submission" date="2020-05" db="EMBL/GenBank/DDBJ databases">
        <title>Phylogenomic resolution of chytrid fungi.</title>
        <authorList>
            <person name="Stajich J.E."/>
            <person name="Amses K."/>
            <person name="Simmons R."/>
            <person name="Seto K."/>
            <person name="Myers J."/>
            <person name="Bonds A."/>
            <person name="Quandt C.A."/>
            <person name="Barry K."/>
            <person name="Liu P."/>
            <person name="Grigoriev I."/>
            <person name="Longcore J.E."/>
            <person name="James T.Y."/>
        </authorList>
    </citation>
    <scope>NUCLEOTIDE SEQUENCE</scope>
    <source>
        <strain evidence="2">JEL0513</strain>
    </source>
</reference>
<dbReference type="EMBL" id="JADGJH010000620">
    <property type="protein sequence ID" value="KAJ3125264.1"/>
    <property type="molecule type" value="Genomic_DNA"/>
</dbReference>
<accession>A0AAD5T3A9</accession>
<dbReference type="InterPro" id="IPR052752">
    <property type="entry name" value="NACHT-WD_repeat"/>
</dbReference>
<dbReference type="PANTHER" id="PTHR19871">
    <property type="entry name" value="BETA TRANSDUCIN-RELATED PROTEIN"/>
    <property type="match status" value="1"/>
</dbReference>
<dbReference type="PANTHER" id="PTHR19871:SF14">
    <property type="entry name" value="DUF4062 DOMAIN-CONTAINING PROTEIN"/>
    <property type="match status" value="1"/>
</dbReference>
<comment type="caution">
    <text evidence="2">The sequence shown here is derived from an EMBL/GenBank/DDBJ whole genome shotgun (WGS) entry which is preliminary data.</text>
</comment>
<feature type="region of interest" description="Disordered" evidence="1">
    <location>
        <begin position="724"/>
        <end position="743"/>
    </location>
</feature>